<gene>
    <name evidence="3" type="ORF">AJE_14905</name>
</gene>
<dbReference type="PIRSF" id="PIRSF031679">
    <property type="entry name" value="Mtase_Alr7345_prd"/>
    <property type="match status" value="1"/>
</dbReference>
<name>H3ZHX3_9ALTE</name>
<dbReference type="EMBL" id="AHTH01000048">
    <property type="protein sequence ID" value="EHR39979.1"/>
    <property type="molecule type" value="Genomic_DNA"/>
</dbReference>
<dbReference type="GO" id="GO:0008757">
    <property type="term" value="F:S-adenosylmethionine-dependent methyltransferase activity"/>
    <property type="evidence" value="ECO:0007669"/>
    <property type="project" value="InterPro"/>
</dbReference>
<evidence type="ECO:0000313" key="4">
    <source>
        <dbReference type="Proteomes" id="UP000012046"/>
    </source>
</evidence>
<sequence>MKKTITSILTACCLLATTTVVQAEPWRARLTELAEDPARGAANLHRNQYRNPVETLLFFGIEPQMSVLELWPVRGWYTEILAPFVKEQGQLTIATFRQDLGNRADAKMQFWARLSSRLEQRIDEQSEHFGPVRRIVLDPPQLLPAPADGQFDMVLSFRNVHIWNQEGHLLATLEQLYRVLKPGGILGMVEHRAAKVTELTSVASEGYTDEAYLIAVAERVGFQLVASSEINANPRDTKNHPKGVYTLPPTLALGLEQRDYYLSIGESDRMTLKFIKPEQPEAGH</sequence>
<evidence type="ECO:0000313" key="3">
    <source>
        <dbReference type="EMBL" id="EHR39979.1"/>
    </source>
</evidence>
<keyword evidence="1" id="KW-0732">Signal</keyword>
<comment type="caution">
    <text evidence="3">The sequence shown here is derived from an EMBL/GenBank/DDBJ whole genome shotgun (WGS) entry which is preliminary data.</text>
</comment>
<dbReference type="SUPFAM" id="SSF53335">
    <property type="entry name" value="S-adenosyl-L-methionine-dependent methyltransferases"/>
    <property type="match status" value="1"/>
</dbReference>
<feature type="signal peptide" evidence="1">
    <location>
        <begin position="1"/>
        <end position="23"/>
    </location>
</feature>
<keyword evidence="4" id="KW-1185">Reference proteome</keyword>
<dbReference type="CDD" id="cd02440">
    <property type="entry name" value="AdoMet_MTases"/>
    <property type="match status" value="1"/>
</dbReference>
<organism evidence="3 4">
    <name type="scientific">Alishewanella jeotgali KCTC 22429</name>
    <dbReference type="NCBI Taxonomy" id="1129374"/>
    <lineage>
        <taxon>Bacteria</taxon>
        <taxon>Pseudomonadati</taxon>
        <taxon>Pseudomonadota</taxon>
        <taxon>Gammaproteobacteria</taxon>
        <taxon>Alteromonadales</taxon>
        <taxon>Alteromonadaceae</taxon>
        <taxon>Alishewanella</taxon>
    </lineage>
</organism>
<dbReference type="STRING" id="1129374.AJE_14905"/>
<feature type="domain" description="Methyltransferase type 11" evidence="2">
    <location>
        <begin position="132"/>
        <end position="186"/>
    </location>
</feature>
<proteinExistence type="predicted"/>
<dbReference type="PATRIC" id="fig|1129374.4.peg.2952"/>
<dbReference type="Proteomes" id="UP000012046">
    <property type="component" value="Unassembled WGS sequence"/>
</dbReference>
<dbReference type="Pfam" id="PF08241">
    <property type="entry name" value="Methyltransf_11"/>
    <property type="match status" value="1"/>
</dbReference>
<feature type="chain" id="PRO_5003592081" description="Methyltransferase type 11 domain-containing protein" evidence="1">
    <location>
        <begin position="24"/>
        <end position="284"/>
    </location>
</feature>
<protein>
    <recommendedName>
        <fullName evidence="2">Methyltransferase type 11 domain-containing protein</fullName>
    </recommendedName>
</protein>
<evidence type="ECO:0000259" key="2">
    <source>
        <dbReference type="Pfam" id="PF08241"/>
    </source>
</evidence>
<dbReference type="AlphaFoldDB" id="H3ZHX3"/>
<dbReference type="InterPro" id="IPR029063">
    <property type="entry name" value="SAM-dependent_MTases_sf"/>
</dbReference>
<evidence type="ECO:0000256" key="1">
    <source>
        <dbReference type="SAM" id="SignalP"/>
    </source>
</evidence>
<dbReference type="InterPro" id="IPR016980">
    <property type="entry name" value="S-AdoMet-dep_MeTrfase_Alr7345"/>
</dbReference>
<dbReference type="InterPro" id="IPR013216">
    <property type="entry name" value="Methyltransf_11"/>
</dbReference>
<dbReference type="eggNOG" id="COG4798">
    <property type="taxonomic scope" value="Bacteria"/>
</dbReference>
<reference evidence="3 4" key="1">
    <citation type="journal article" date="2012" name="J. Bacteriol.">
        <title>Genome Sequence of Extracellular-Protease-Producing Alishewanella jeotgali Isolated from Traditional Korean Fermented Seafood.</title>
        <authorList>
            <person name="Jung J."/>
            <person name="Chun J."/>
            <person name="Park W."/>
        </authorList>
    </citation>
    <scope>NUCLEOTIDE SEQUENCE [LARGE SCALE GENOMIC DNA]</scope>
    <source>
        <strain evidence="3 4">KCTC 22429</strain>
    </source>
</reference>
<dbReference type="Gene3D" id="3.40.50.150">
    <property type="entry name" value="Vaccinia Virus protein VP39"/>
    <property type="match status" value="1"/>
</dbReference>
<accession>H3ZHX3</accession>
<dbReference type="RefSeq" id="WP_008951534.1">
    <property type="nucleotide sequence ID" value="NZ_AHTH01000048.1"/>
</dbReference>